<dbReference type="EMBL" id="VIGX01000026">
    <property type="protein sequence ID" value="TWS25551.1"/>
    <property type="molecule type" value="Genomic_DNA"/>
</dbReference>
<accession>A0A5C5RTL2</accession>
<dbReference type="InterPro" id="IPR016040">
    <property type="entry name" value="NAD(P)-bd_dom"/>
</dbReference>
<dbReference type="Gene3D" id="3.40.50.720">
    <property type="entry name" value="NAD(P)-binding Rossmann-like Domain"/>
    <property type="match status" value="1"/>
</dbReference>
<reference evidence="2 3" key="1">
    <citation type="submission" date="2019-06" db="EMBL/GenBank/DDBJ databases">
        <title>Tsukamurella conjunctivitidis sp. nov., Tsukamurella assacharolytica sp. nov. and Tsukamurella sputae sp. nov. isolated from patients with conjunctivitis, bacteraemia (lymphoma) and respiratory infection (sputum) in Hong Kong.</title>
        <authorList>
            <person name="Teng J.L.L."/>
            <person name="Lee H.H."/>
            <person name="Fong J.Y.H."/>
            <person name="Fok K.M.N."/>
            <person name="Lau S.K.P."/>
            <person name="Woo P.C.Y."/>
        </authorList>
    </citation>
    <scope>NUCLEOTIDE SEQUENCE [LARGE SCALE GENOMIC DNA]</scope>
    <source>
        <strain evidence="2 3">HKU72</strain>
    </source>
</reference>
<evidence type="ECO:0000259" key="1">
    <source>
        <dbReference type="Pfam" id="PF13460"/>
    </source>
</evidence>
<proteinExistence type="predicted"/>
<dbReference type="AlphaFoldDB" id="A0A5C5RTL2"/>
<sequence>MILVTGATGVIGQRVVAQLVADGVSVRATSRNPASADLPNGVERADSAAPARALLDGCSAALVVASALGAAQEERLTALVEAATVAASAPAPSGVVEAVTGRPARRYAQWVADHAELFR</sequence>
<keyword evidence="3" id="KW-1185">Reference proteome</keyword>
<gene>
    <name evidence="2" type="ORF">FK530_22790</name>
</gene>
<dbReference type="Proteomes" id="UP000319375">
    <property type="component" value="Unassembled WGS sequence"/>
</dbReference>
<evidence type="ECO:0000313" key="3">
    <source>
        <dbReference type="Proteomes" id="UP000319375"/>
    </source>
</evidence>
<dbReference type="RefSeq" id="WP_146489226.1">
    <property type="nucleotide sequence ID" value="NZ_VIGX01000026.1"/>
</dbReference>
<feature type="domain" description="NAD(P)-binding" evidence="1">
    <location>
        <begin position="6"/>
        <end position="84"/>
    </location>
</feature>
<name>A0A5C5RTL2_9ACTN</name>
<dbReference type="SUPFAM" id="SSF51735">
    <property type="entry name" value="NAD(P)-binding Rossmann-fold domains"/>
    <property type="match status" value="1"/>
</dbReference>
<comment type="caution">
    <text evidence="2">The sequence shown here is derived from an EMBL/GenBank/DDBJ whole genome shotgun (WGS) entry which is preliminary data.</text>
</comment>
<dbReference type="OrthoDB" id="3510772at2"/>
<protein>
    <submittedName>
        <fullName evidence="2">NAD-dependent epimerase/dehydratase family protein</fullName>
    </submittedName>
</protein>
<organism evidence="2 3">
    <name type="scientific">Tsukamurella conjunctivitidis</name>
    <dbReference type="NCBI Taxonomy" id="2592068"/>
    <lineage>
        <taxon>Bacteria</taxon>
        <taxon>Bacillati</taxon>
        <taxon>Actinomycetota</taxon>
        <taxon>Actinomycetes</taxon>
        <taxon>Mycobacteriales</taxon>
        <taxon>Tsukamurellaceae</taxon>
        <taxon>Tsukamurella</taxon>
    </lineage>
</organism>
<dbReference type="InterPro" id="IPR036291">
    <property type="entry name" value="NAD(P)-bd_dom_sf"/>
</dbReference>
<evidence type="ECO:0000313" key="2">
    <source>
        <dbReference type="EMBL" id="TWS25551.1"/>
    </source>
</evidence>
<dbReference type="Pfam" id="PF13460">
    <property type="entry name" value="NAD_binding_10"/>
    <property type="match status" value="1"/>
</dbReference>